<proteinExistence type="predicted"/>
<feature type="region of interest" description="Disordered" evidence="2">
    <location>
        <begin position="57"/>
        <end position="93"/>
    </location>
</feature>
<dbReference type="AlphaFoldDB" id="A0A9P4KJI8"/>
<dbReference type="EMBL" id="ML986585">
    <property type="protein sequence ID" value="KAF2268645.1"/>
    <property type="molecule type" value="Genomic_DNA"/>
</dbReference>
<gene>
    <name evidence="4" type="ORF">CC78DRAFT_529665</name>
</gene>
<evidence type="ECO:0000256" key="2">
    <source>
        <dbReference type="SAM" id="MobiDB-lite"/>
    </source>
</evidence>
<feature type="domain" description="Zn(2)-C6 fungal-type" evidence="3">
    <location>
        <begin position="18"/>
        <end position="52"/>
    </location>
</feature>
<reference evidence="5" key="1">
    <citation type="journal article" date="2020" name="Stud. Mycol.">
        <title>101 Dothideomycetes genomes: A test case for predicting lifestyles and emergence of pathogens.</title>
        <authorList>
            <person name="Haridas S."/>
            <person name="Albert R."/>
            <person name="Binder M."/>
            <person name="Bloem J."/>
            <person name="LaButti K."/>
            <person name="Salamov A."/>
            <person name="Andreopoulos B."/>
            <person name="Baker S."/>
            <person name="Barry K."/>
            <person name="Bills G."/>
            <person name="Bluhm B."/>
            <person name="Cannon C."/>
            <person name="Castanera R."/>
            <person name="Culley D."/>
            <person name="Daum C."/>
            <person name="Ezra D."/>
            <person name="Gonzalez J."/>
            <person name="Henrissat B."/>
            <person name="Kuo A."/>
            <person name="Liang C."/>
            <person name="Lipzen A."/>
            <person name="Lutzoni F."/>
            <person name="Magnuson J."/>
            <person name="Mondo S."/>
            <person name="Nolan M."/>
            <person name="Ohm R."/>
            <person name="Pangilinan J."/>
            <person name="Park H.-J."/>
            <person name="Ramirez L."/>
            <person name="Alfaro M."/>
            <person name="Sun H."/>
            <person name="Tritt A."/>
            <person name="Yoshinaga Y."/>
            <person name="Zwiers L.-H."/>
            <person name="Turgeon B."/>
            <person name="Goodwin S."/>
            <person name="Spatafora J."/>
            <person name="Crous P."/>
            <person name="Grigoriev I."/>
        </authorList>
    </citation>
    <scope>NUCLEOTIDE SEQUENCE [LARGE SCALE GENOMIC DNA]</scope>
    <source>
        <strain evidence="5">CBS 304.66</strain>
    </source>
</reference>
<comment type="caution">
    <text evidence="4">The sequence shown here is derived from an EMBL/GenBank/DDBJ whole genome shotgun (WGS) entry which is preliminary data.</text>
</comment>
<evidence type="ECO:0000313" key="4">
    <source>
        <dbReference type="EMBL" id="KAF2268645.1"/>
    </source>
</evidence>
<evidence type="ECO:0000259" key="3">
    <source>
        <dbReference type="PROSITE" id="PS50048"/>
    </source>
</evidence>
<dbReference type="InterPro" id="IPR001138">
    <property type="entry name" value="Zn2Cys6_DnaBD"/>
</dbReference>
<keyword evidence="1" id="KW-0539">Nucleus</keyword>
<dbReference type="PROSITE" id="PS50048">
    <property type="entry name" value="ZN2_CY6_FUNGAL_2"/>
    <property type="match status" value="1"/>
</dbReference>
<dbReference type="Gene3D" id="4.10.240.10">
    <property type="entry name" value="Zn(2)-C6 fungal-type DNA-binding domain"/>
    <property type="match status" value="1"/>
</dbReference>
<dbReference type="PROSITE" id="PS00463">
    <property type="entry name" value="ZN2_CY6_FUNGAL_1"/>
    <property type="match status" value="1"/>
</dbReference>
<sequence>MVRSHTLELLAEPRLRSACDRCHAQKLRCLKAPMDRGNVCLRCAKFGTPCIFSPRAPRRRQQRQAEYDADENAAGQTDSTIASGPTNAWPHDVPQDMDLLSFSSTDLPASSYLDSSLIDPAIQAQWWPSDTPDCTADPRVSTLADAVRDLADLNVKLLEHAATLPPPLNQHAAPKDVPGGKLLAIDQTFTLTRTLISILKRLYTGIAEDGKRYEGLIDQATVLLFLSCYYRLVDIYERVFVNMRSCVQNPDRPTPEDERVTLPLLQIGSYVPPPIPKGDKEVAPPISAFSMHIIFIFMLCAQLCEQMRDIIATGISHAESGVLVRETTELSSTQESLHSGVGLLGSDPESPFDEMARNAMWKRSNELSEQMRLTKQALVQLSAAAM</sequence>
<name>A0A9P4KJI8_9PLEO</name>
<organism evidence="4 5">
    <name type="scientific">Lojkania enalia</name>
    <dbReference type="NCBI Taxonomy" id="147567"/>
    <lineage>
        <taxon>Eukaryota</taxon>
        <taxon>Fungi</taxon>
        <taxon>Dikarya</taxon>
        <taxon>Ascomycota</taxon>
        <taxon>Pezizomycotina</taxon>
        <taxon>Dothideomycetes</taxon>
        <taxon>Pleosporomycetidae</taxon>
        <taxon>Pleosporales</taxon>
        <taxon>Pleosporales incertae sedis</taxon>
        <taxon>Lojkania</taxon>
    </lineage>
</organism>
<dbReference type="CDD" id="cd00067">
    <property type="entry name" value="GAL4"/>
    <property type="match status" value="1"/>
</dbReference>
<protein>
    <recommendedName>
        <fullName evidence="3">Zn(2)-C6 fungal-type domain-containing protein</fullName>
    </recommendedName>
</protein>
<dbReference type="Proteomes" id="UP000800093">
    <property type="component" value="Unassembled WGS sequence"/>
</dbReference>
<dbReference type="OrthoDB" id="3915506at2759"/>
<evidence type="ECO:0000256" key="1">
    <source>
        <dbReference type="ARBA" id="ARBA00023242"/>
    </source>
</evidence>
<dbReference type="InterPro" id="IPR036864">
    <property type="entry name" value="Zn2-C6_fun-type_DNA-bd_sf"/>
</dbReference>
<dbReference type="SUPFAM" id="SSF57701">
    <property type="entry name" value="Zn2/Cys6 DNA-binding domain"/>
    <property type="match status" value="1"/>
</dbReference>
<evidence type="ECO:0000313" key="5">
    <source>
        <dbReference type="Proteomes" id="UP000800093"/>
    </source>
</evidence>
<accession>A0A9P4KJI8</accession>
<dbReference type="GO" id="GO:0008270">
    <property type="term" value="F:zinc ion binding"/>
    <property type="evidence" value="ECO:0007669"/>
    <property type="project" value="InterPro"/>
</dbReference>
<dbReference type="GO" id="GO:0000981">
    <property type="term" value="F:DNA-binding transcription factor activity, RNA polymerase II-specific"/>
    <property type="evidence" value="ECO:0007669"/>
    <property type="project" value="InterPro"/>
</dbReference>
<feature type="compositionally biased region" description="Polar residues" evidence="2">
    <location>
        <begin position="74"/>
        <end position="86"/>
    </location>
</feature>
<keyword evidence="5" id="KW-1185">Reference proteome</keyword>
<dbReference type="SMART" id="SM00066">
    <property type="entry name" value="GAL4"/>
    <property type="match status" value="1"/>
</dbReference>
<dbReference type="Pfam" id="PF00172">
    <property type="entry name" value="Zn_clus"/>
    <property type="match status" value="1"/>
</dbReference>